<dbReference type="EMBL" id="ANJA01001599">
    <property type="protein sequence ID" value="ETO76099.1"/>
    <property type="molecule type" value="Genomic_DNA"/>
</dbReference>
<sequence>MSEYVFTSCVKTFIDQGEPIPAKYPVKWDARTCQSRWAFNFKTYKNTKTRLDSQTGFGLDESQNTEGKTLEKAVEEACPLYYVLDYLFGERQNVQPSAQANPIPQETTV</sequence>
<protein>
    <submittedName>
        <fullName evidence="1">Uncharacterized protein</fullName>
    </submittedName>
</protein>
<gene>
    <name evidence="1" type="ORF">F444_08444</name>
</gene>
<proteinExistence type="predicted"/>
<evidence type="ECO:0000313" key="2">
    <source>
        <dbReference type="Proteomes" id="UP000028582"/>
    </source>
</evidence>
<name>A0A081AB38_PHYNI</name>
<dbReference type="Proteomes" id="UP000028582">
    <property type="component" value="Unassembled WGS sequence"/>
</dbReference>
<comment type="caution">
    <text evidence="1">The sequence shown here is derived from an EMBL/GenBank/DDBJ whole genome shotgun (WGS) entry which is preliminary data.</text>
</comment>
<evidence type="ECO:0000313" key="1">
    <source>
        <dbReference type="EMBL" id="ETO76099.1"/>
    </source>
</evidence>
<reference evidence="1 2" key="1">
    <citation type="submission" date="2013-11" db="EMBL/GenBank/DDBJ databases">
        <title>The Genome Sequence of Phytophthora parasitica P1976.</title>
        <authorList>
            <consortium name="The Broad Institute Genomics Platform"/>
            <person name="Russ C."/>
            <person name="Tyler B."/>
            <person name="Panabieres F."/>
            <person name="Shan W."/>
            <person name="Tripathy S."/>
            <person name="Grunwald N."/>
            <person name="Machado M."/>
            <person name="Johnson C.S."/>
            <person name="Walker B."/>
            <person name="Young S."/>
            <person name="Zeng Q."/>
            <person name="Gargeya S."/>
            <person name="Fitzgerald M."/>
            <person name="Haas B."/>
            <person name="Abouelleil A."/>
            <person name="Allen A.W."/>
            <person name="Alvarado L."/>
            <person name="Arachchi H.M."/>
            <person name="Berlin A.M."/>
            <person name="Chapman S.B."/>
            <person name="Gainer-Dewar J."/>
            <person name="Goldberg J."/>
            <person name="Griggs A."/>
            <person name="Gujja S."/>
            <person name="Hansen M."/>
            <person name="Howarth C."/>
            <person name="Imamovic A."/>
            <person name="Ireland A."/>
            <person name="Larimer J."/>
            <person name="McCowan C."/>
            <person name="Murphy C."/>
            <person name="Pearson M."/>
            <person name="Poon T.W."/>
            <person name="Priest M."/>
            <person name="Roberts A."/>
            <person name="Saif S."/>
            <person name="Shea T."/>
            <person name="Sisk P."/>
            <person name="Sykes S."/>
            <person name="Wortman J."/>
            <person name="Nusbaum C."/>
            <person name="Birren B."/>
        </authorList>
    </citation>
    <scope>NUCLEOTIDE SEQUENCE [LARGE SCALE GENOMIC DNA]</scope>
    <source>
        <strain evidence="1 2">P1976</strain>
    </source>
</reference>
<organism evidence="1 2">
    <name type="scientific">Phytophthora nicotianae P1976</name>
    <dbReference type="NCBI Taxonomy" id="1317066"/>
    <lineage>
        <taxon>Eukaryota</taxon>
        <taxon>Sar</taxon>
        <taxon>Stramenopiles</taxon>
        <taxon>Oomycota</taxon>
        <taxon>Peronosporomycetes</taxon>
        <taxon>Peronosporales</taxon>
        <taxon>Peronosporaceae</taxon>
        <taxon>Phytophthora</taxon>
    </lineage>
</organism>
<dbReference type="AlphaFoldDB" id="A0A081AB38"/>
<dbReference type="OrthoDB" id="118685at2759"/>
<accession>A0A081AB38</accession>